<accession>E6W2X3</accession>
<dbReference type="CDD" id="cd17906">
    <property type="entry name" value="CheX"/>
    <property type="match status" value="1"/>
</dbReference>
<keyword evidence="1" id="KW-0145">Chemotaxis</keyword>
<evidence type="ECO:0000313" key="4">
    <source>
        <dbReference type="Proteomes" id="UP000002572"/>
    </source>
</evidence>
<dbReference type="InParanoid" id="E6W2X3"/>
<dbReference type="GO" id="GO:0006935">
    <property type="term" value="P:chemotaxis"/>
    <property type="evidence" value="ECO:0007669"/>
    <property type="project" value="UniProtKB-KW"/>
</dbReference>
<dbReference type="InterPro" id="IPR028976">
    <property type="entry name" value="CheC-like_sf"/>
</dbReference>
<dbReference type="Gene3D" id="3.40.1550.10">
    <property type="entry name" value="CheC-like"/>
    <property type="match status" value="1"/>
</dbReference>
<dbReference type="HOGENOM" id="CLU_116290_0_2_0"/>
<dbReference type="OrthoDB" id="9790435at2"/>
<dbReference type="AlphaFoldDB" id="E6W2X3"/>
<evidence type="ECO:0000259" key="2">
    <source>
        <dbReference type="Pfam" id="PF13690"/>
    </source>
</evidence>
<proteinExistence type="predicted"/>
<name>E6W2X3_DESIS</name>
<dbReference type="InterPro" id="IPR038756">
    <property type="entry name" value="CheX-like"/>
</dbReference>
<evidence type="ECO:0000256" key="1">
    <source>
        <dbReference type="ARBA" id="ARBA00022500"/>
    </source>
</evidence>
<organism evidence="3 4">
    <name type="scientific">Desulfurispirillum indicum (strain ATCC BAA-1389 / DSM 22839 / S5)</name>
    <dbReference type="NCBI Taxonomy" id="653733"/>
    <lineage>
        <taxon>Bacteria</taxon>
        <taxon>Pseudomonadati</taxon>
        <taxon>Chrysiogenota</taxon>
        <taxon>Chrysiogenia</taxon>
        <taxon>Chrysiogenales</taxon>
        <taxon>Chrysiogenaceae</taxon>
        <taxon>Desulfurispirillum</taxon>
    </lineage>
</organism>
<dbReference type="Pfam" id="PF13690">
    <property type="entry name" value="CheX"/>
    <property type="match status" value="1"/>
</dbReference>
<protein>
    <submittedName>
        <fullName evidence="3">CheC domain protein</fullName>
    </submittedName>
</protein>
<dbReference type="RefSeq" id="WP_013506678.1">
    <property type="nucleotide sequence ID" value="NC_014836.1"/>
</dbReference>
<sequence>MNANFINPFVASTISVLASIIKVPPKRDKIFLKEGVQPTYDITAIIGVNGDVHGTVAISFPREVALRFVSSFTGEEKSTINEEVLDALGEFANIVSGGAKRELSTTGVRFKISIPSVITGRDHKLTPPRNTQCIVLPFEVEGIGKFVVEVSLRETVQ</sequence>
<dbReference type="PANTHER" id="PTHR39452">
    <property type="entry name" value="CHEY-P PHOSPHATASE CHEX"/>
    <property type="match status" value="1"/>
</dbReference>
<dbReference type="InterPro" id="IPR028051">
    <property type="entry name" value="CheX-like_dom"/>
</dbReference>
<evidence type="ECO:0000313" key="3">
    <source>
        <dbReference type="EMBL" id="ADU66798.1"/>
    </source>
</evidence>
<dbReference type="Proteomes" id="UP000002572">
    <property type="component" value="Chromosome"/>
</dbReference>
<keyword evidence="4" id="KW-1185">Reference proteome</keyword>
<dbReference type="PANTHER" id="PTHR39452:SF1">
    <property type="entry name" value="CHEY-P PHOSPHATASE CHEX"/>
    <property type="match status" value="1"/>
</dbReference>
<dbReference type="STRING" id="653733.Selin_2078"/>
<dbReference type="eggNOG" id="COG1406">
    <property type="taxonomic scope" value="Bacteria"/>
</dbReference>
<dbReference type="EMBL" id="CP002432">
    <property type="protein sequence ID" value="ADU66798.1"/>
    <property type="molecule type" value="Genomic_DNA"/>
</dbReference>
<dbReference type="KEGG" id="din:Selin_2078"/>
<reference evidence="3 4" key="1">
    <citation type="submission" date="2010-12" db="EMBL/GenBank/DDBJ databases">
        <title>Complete sequence of Desulfurispirillum indicum S5.</title>
        <authorList>
            <consortium name="US DOE Joint Genome Institute"/>
            <person name="Lucas S."/>
            <person name="Copeland A."/>
            <person name="Lapidus A."/>
            <person name="Cheng J.-F."/>
            <person name="Goodwin L."/>
            <person name="Pitluck S."/>
            <person name="Chertkov O."/>
            <person name="Held B."/>
            <person name="Detter J.C."/>
            <person name="Han C."/>
            <person name="Tapia R."/>
            <person name="Land M."/>
            <person name="Hauser L."/>
            <person name="Kyrpides N."/>
            <person name="Ivanova N."/>
            <person name="Mikhailova N."/>
            <person name="Haggblom M."/>
            <person name="Rauschenbach I."/>
            <person name="Bini E."/>
            <person name="Woyke T."/>
        </authorList>
    </citation>
    <scope>NUCLEOTIDE SEQUENCE [LARGE SCALE GENOMIC DNA]</scope>
    <source>
        <strain evidence="4">ATCC BAA-1389 / DSM 22839 / S5</strain>
    </source>
</reference>
<dbReference type="SUPFAM" id="SSF103039">
    <property type="entry name" value="CheC-like"/>
    <property type="match status" value="1"/>
</dbReference>
<gene>
    <name evidence="3" type="ordered locus">Selin_2078</name>
</gene>
<feature type="domain" description="Chemotaxis phosphatase CheX-like" evidence="2">
    <location>
        <begin position="42"/>
        <end position="139"/>
    </location>
</feature>